<evidence type="ECO:0000313" key="4">
    <source>
        <dbReference type="Proteomes" id="UP000053820"/>
    </source>
</evidence>
<dbReference type="InterPro" id="IPR040441">
    <property type="entry name" value="CFA20/CFAP20DC"/>
</dbReference>
<keyword evidence="1" id="KW-0812">Transmembrane</keyword>
<dbReference type="PANTHER" id="PTHR12458">
    <property type="entry name" value="ORF PROTEIN"/>
    <property type="match status" value="1"/>
</dbReference>
<dbReference type="Proteomes" id="UP000053820">
    <property type="component" value="Unassembled WGS sequence"/>
</dbReference>
<dbReference type="HOGENOM" id="CLU_049208_0_0_1"/>
<feature type="domain" description="CFA20" evidence="2">
    <location>
        <begin position="74"/>
        <end position="152"/>
    </location>
</feature>
<accession>A0A0C9V954</accession>
<feature type="transmembrane region" description="Helical" evidence="1">
    <location>
        <begin position="182"/>
        <end position="199"/>
    </location>
</feature>
<proteinExistence type="predicted"/>
<keyword evidence="4" id="KW-1185">Reference proteome</keyword>
<evidence type="ECO:0000313" key="3">
    <source>
        <dbReference type="EMBL" id="KIJ62179.1"/>
    </source>
</evidence>
<sequence length="321" mass="35199">MFSRSVQPDAVSLFSSTGSEPLGLFSLQVDNGLPSDSFVHLLNDTTSHPTPPSPASLISLPSIYHGENAETSQGRELEQTVLHIQSPSLRTTFIQCPPPSYAGQTGGQLGLGLKHSWLHMQVRNLGREWAFELGIVDKVGRRGIIRCSTFQVSSLTCVSKSKPGLLPVVSGMPPDAAYDTVIYLHSLTLMFIGLLIWLLQKTPRLTRNSDALPVLHLPLAFPQPSSSPLTAWSTFTLNLPKLVPWFASLSHSQSSNEFADDIDLAGRGSSSQVALPGGTYSHLDSIKVYATCRLRRVWLSESLPVSRMPWEFELYGNQVLY</sequence>
<evidence type="ECO:0000256" key="1">
    <source>
        <dbReference type="SAM" id="Phobius"/>
    </source>
</evidence>
<dbReference type="OrthoDB" id="7486196at2759"/>
<dbReference type="Pfam" id="PF05018">
    <property type="entry name" value="CFA20_dom"/>
    <property type="match status" value="1"/>
</dbReference>
<dbReference type="InterPro" id="IPR007714">
    <property type="entry name" value="CFA20_dom"/>
</dbReference>
<name>A0A0C9V954_9AGAM</name>
<keyword evidence="1" id="KW-0472">Membrane</keyword>
<organism evidence="3 4">
    <name type="scientific">Hydnomerulius pinastri MD-312</name>
    <dbReference type="NCBI Taxonomy" id="994086"/>
    <lineage>
        <taxon>Eukaryota</taxon>
        <taxon>Fungi</taxon>
        <taxon>Dikarya</taxon>
        <taxon>Basidiomycota</taxon>
        <taxon>Agaricomycotina</taxon>
        <taxon>Agaricomycetes</taxon>
        <taxon>Agaricomycetidae</taxon>
        <taxon>Boletales</taxon>
        <taxon>Boletales incertae sedis</taxon>
        <taxon>Leucogyrophana</taxon>
    </lineage>
</organism>
<protein>
    <recommendedName>
        <fullName evidence="2">CFA20 domain-containing protein</fullName>
    </recommendedName>
</protein>
<evidence type="ECO:0000259" key="2">
    <source>
        <dbReference type="Pfam" id="PF05018"/>
    </source>
</evidence>
<reference evidence="3 4" key="1">
    <citation type="submission" date="2014-04" db="EMBL/GenBank/DDBJ databases">
        <title>Evolutionary Origins and Diversification of the Mycorrhizal Mutualists.</title>
        <authorList>
            <consortium name="DOE Joint Genome Institute"/>
            <consortium name="Mycorrhizal Genomics Consortium"/>
            <person name="Kohler A."/>
            <person name="Kuo A."/>
            <person name="Nagy L.G."/>
            <person name="Floudas D."/>
            <person name="Copeland A."/>
            <person name="Barry K.W."/>
            <person name="Cichocki N."/>
            <person name="Veneault-Fourrey C."/>
            <person name="LaButti K."/>
            <person name="Lindquist E.A."/>
            <person name="Lipzen A."/>
            <person name="Lundell T."/>
            <person name="Morin E."/>
            <person name="Murat C."/>
            <person name="Riley R."/>
            <person name="Ohm R."/>
            <person name="Sun H."/>
            <person name="Tunlid A."/>
            <person name="Henrissat B."/>
            <person name="Grigoriev I.V."/>
            <person name="Hibbett D.S."/>
            <person name="Martin F."/>
        </authorList>
    </citation>
    <scope>NUCLEOTIDE SEQUENCE [LARGE SCALE GENOMIC DNA]</scope>
    <source>
        <strain evidence="3 4">MD-312</strain>
    </source>
</reference>
<keyword evidence="1" id="KW-1133">Transmembrane helix</keyword>
<dbReference type="EMBL" id="KN839857">
    <property type="protein sequence ID" value="KIJ62179.1"/>
    <property type="molecule type" value="Genomic_DNA"/>
</dbReference>
<dbReference type="AlphaFoldDB" id="A0A0C9V954"/>
<gene>
    <name evidence="3" type="ORF">HYDPIDRAFT_115049</name>
</gene>